<dbReference type="InterPro" id="IPR017195">
    <property type="entry name" value="ABC_thiamin-permease_prd"/>
</dbReference>
<proteinExistence type="predicted"/>
<dbReference type="Proteomes" id="UP001501742">
    <property type="component" value="Unassembled WGS sequence"/>
</dbReference>
<evidence type="ECO:0000256" key="1">
    <source>
        <dbReference type="SAM" id="Phobius"/>
    </source>
</evidence>
<evidence type="ECO:0000313" key="3">
    <source>
        <dbReference type="Proteomes" id="UP001501742"/>
    </source>
</evidence>
<reference evidence="2 3" key="1">
    <citation type="journal article" date="2019" name="Int. J. Syst. Evol. Microbiol.">
        <title>The Global Catalogue of Microorganisms (GCM) 10K type strain sequencing project: providing services to taxonomists for standard genome sequencing and annotation.</title>
        <authorList>
            <consortium name="The Broad Institute Genomics Platform"/>
            <consortium name="The Broad Institute Genome Sequencing Center for Infectious Disease"/>
            <person name="Wu L."/>
            <person name="Ma J."/>
        </authorList>
    </citation>
    <scope>NUCLEOTIDE SEQUENCE [LARGE SCALE GENOMIC DNA]</scope>
    <source>
        <strain evidence="2 3">JCM 12140</strain>
    </source>
</reference>
<comment type="caution">
    <text evidence="2">The sequence shown here is derived from an EMBL/GenBank/DDBJ whole genome shotgun (WGS) entry which is preliminary data.</text>
</comment>
<feature type="transmembrane region" description="Helical" evidence="1">
    <location>
        <begin position="113"/>
        <end position="129"/>
    </location>
</feature>
<evidence type="ECO:0000313" key="2">
    <source>
        <dbReference type="EMBL" id="GAA1492210.1"/>
    </source>
</evidence>
<dbReference type="Pfam" id="PF09819">
    <property type="entry name" value="ABC_cobalt"/>
    <property type="match status" value="1"/>
</dbReference>
<dbReference type="RefSeq" id="WP_204608780.1">
    <property type="nucleotide sequence ID" value="NZ_BAAAJX010000002.1"/>
</dbReference>
<gene>
    <name evidence="2" type="ORF">GCM10009627_05560</name>
</gene>
<protein>
    <submittedName>
        <fullName evidence="2">ECF transporter S component</fullName>
    </submittedName>
</protein>
<dbReference type="PIRSF" id="PIRSF037394">
    <property type="entry name" value="ABC_thiamine-permease_YkoE_prd"/>
    <property type="match status" value="1"/>
</dbReference>
<name>A0ABN1ZA44_9MICO</name>
<dbReference type="EMBL" id="BAAAJX010000002">
    <property type="protein sequence ID" value="GAA1492210.1"/>
    <property type="molecule type" value="Genomic_DNA"/>
</dbReference>
<keyword evidence="1" id="KW-0472">Membrane</keyword>
<keyword evidence="1" id="KW-0812">Transmembrane</keyword>
<keyword evidence="3" id="KW-1185">Reference proteome</keyword>
<organism evidence="2 3">
    <name type="scientific">Curtobacterium herbarum</name>
    <dbReference type="NCBI Taxonomy" id="150122"/>
    <lineage>
        <taxon>Bacteria</taxon>
        <taxon>Bacillati</taxon>
        <taxon>Actinomycetota</taxon>
        <taxon>Actinomycetes</taxon>
        <taxon>Micrococcales</taxon>
        <taxon>Microbacteriaceae</taxon>
        <taxon>Curtobacterium</taxon>
    </lineage>
</organism>
<feature type="transmembrane region" description="Helical" evidence="1">
    <location>
        <begin position="136"/>
        <end position="154"/>
    </location>
</feature>
<sequence length="215" mass="22164">MSTGAPTGSSIERPVSKRSLRWRVIDIVVAAVLAVAVGVVFKLWDVAYEPIGAGLGLLLPGSQALVGGVWLLAGPLVAIVVRKPGAALFGEIVAASVEAMLGTQWGWGTLLSGLVQGIGAEIVLALFLYRVWKLPVVMLAGAATGLALGLNDAFRYYAGATAAFQATYVICAIVSGVVISGIGSWLLVRALARTGVLSSFAAGREHGRRPRASVA</sequence>
<feature type="transmembrane region" description="Helical" evidence="1">
    <location>
        <begin position="166"/>
        <end position="188"/>
    </location>
</feature>
<feature type="transmembrane region" description="Helical" evidence="1">
    <location>
        <begin position="24"/>
        <end position="44"/>
    </location>
</feature>
<accession>A0ABN1ZA44</accession>
<keyword evidence="1" id="KW-1133">Transmembrane helix</keyword>